<proteinExistence type="predicted"/>
<sequence length="334" mass="38562">MDNSPLVKVPAEVRNSIYELVIGDTSLDKDTTLAQACQVPLARVCKQMRTECLPMCFADITAYVNIVSNFQLPFNHRDEVATLDHHWGFCRSRLIKGASNIMAIAQRIRLLPQACYDGLSQLKLCIILDGEDYGFGLAWQVWEPHLRALADVLKQRCVYGDRLTVRLEYHTYLSFYEESGDSDLEQVFEAIGLPLHEVLRSRDLDLIHEMDFLCKVWHLPGSSVAWGPMPNYRRAANSQRPSHMPNFYSFVSRWGWDRDTMKKEAEYLLERAKARGEVIGGPRVKHHDHCGSGWTLFGREGKDDSFWFPTYMVRHLLRRHRYKMLAASKKAVVR</sequence>
<comment type="caution">
    <text evidence="1">The sequence shown here is derived from an EMBL/GenBank/DDBJ whole genome shotgun (WGS) entry which is preliminary data.</text>
</comment>
<dbReference type="Proteomes" id="UP001305779">
    <property type="component" value="Unassembled WGS sequence"/>
</dbReference>
<evidence type="ECO:0000313" key="2">
    <source>
        <dbReference type="Proteomes" id="UP001305779"/>
    </source>
</evidence>
<name>A0ABR0EKH7_ZASCE</name>
<organism evidence="1 2">
    <name type="scientific">Zasmidium cellare</name>
    <name type="common">Wine cellar mold</name>
    <name type="synonym">Racodium cellare</name>
    <dbReference type="NCBI Taxonomy" id="395010"/>
    <lineage>
        <taxon>Eukaryota</taxon>
        <taxon>Fungi</taxon>
        <taxon>Dikarya</taxon>
        <taxon>Ascomycota</taxon>
        <taxon>Pezizomycotina</taxon>
        <taxon>Dothideomycetes</taxon>
        <taxon>Dothideomycetidae</taxon>
        <taxon>Mycosphaerellales</taxon>
        <taxon>Mycosphaerellaceae</taxon>
        <taxon>Zasmidium</taxon>
    </lineage>
</organism>
<gene>
    <name evidence="1" type="ORF">PRZ48_007877</name>
</gene>
<reference evidence="1 2" key="1">
    <citation type="journal article" date="2023" name="G3 (Bethesda)">
        <title>A chromosome-level genome assembly of Zasmidium syzygii isolated from banana leaves.</title>
        <authorList>
            <person name="van Westerhoven A.C."/>
            <person name="Mehrabi R."/>
            <person name="Talebi R."/>
            <person name="Steentjes M.B.F."/>
            <person name="Corcolon B."/>
            <person name="Chong P.A."/>
            <person name="Kema G.H.J."/>
            <person name="Seidl M.F."/>
        </authorList>
    </citation>
    <scope>NUCLEOTIDE SEQUENCE [LARGE SCALE GENOMIC DNA]</scope>
    <source>
        <strain evidence="1 2">P124</strain>
    </source>
</reference>
<dbReference type="EMBL" id="JAXOVC010000005">
    <property type="protein sequence ID" value="KAK4502066.1"/>
    <property type="molecule type" value="Genomic_DNA"/>
</dbReference>
<accession>A0ABR0EKH7</accession>
<evidence type="ECO:0000313" key="1">
    <source>
        <dbReference type="EMBL" id="KAK4502066.1"/>
    </source>
</evidence>
<protein>
    <submittedName>
        <fullName evidence="1">Uncharacterized protein</fullName>
    </submittedName>
</protein>
<keyword evidence="2" id="KW-1185">Reference proteome</keyword>